<gene>
    <name evidence="1" type="ORF">O6H91_01G025200</name>
</gene>
<comment type="caution">
    <text evidence="1">The sequence shown here is derived from an EMBL/GenBank/DDBJ whole genome shotgun (WGS) entry which is preliminary data.</text>
</comment>
<protein>
    <submittedName>
        <fullName evidence="1">Uncharacterized protein</fullName>
    </submittedName>
</protein>
<reference evidence="2" key="1">
    <citation type="journal article" date="2024" name="Proc. Natl. Acad. Sci. U.S.A.">
        <title>Extraordinary preservation of gene collinearity over three hundred million years revealed in homosporous lycophytes.</title>
        <authorList>
            <person name="Li C."/>
            <person name="Wickell D."/>
            <person name="Kuo L.Y."/>
            <person name="Chen X."/>
            <person name="Nie B."/>
            <person name="Liao X."/>
            <person name="Peng D."/>
            <person name="Ji J."/>
            <person name="Jenkins J."/>
            <person name="Williams M."/>
            <person name="Shu S."/>
            <person name="Plott C."/>
            <person name="Barry K."/>
            <person name="Rajasekar S."/>
            <person name="Grimwood J."/>
            <person name="Han X."/>
            <person name="Sun S."/>
            <person name="Hou Z."/>
            <person name="He W."/>
            <person name="Dai G."/>
            <person name="Sun C."/>
            <person name="Schmutz J."/>
            <person name="Leebens-Mack J.H."/>
            <person name="Li F.W."/>
            <person name="Wang L."/>
        </authorList>
    </citation>
    <scope>NUCLEOTIDE SEQUENCE [LARGE SCALE GENOMIC DNA]</scope>
    <source>
        <strain evidence="2">cv. PW_Plant_1</strain>
    </source>
</reference>
<name>A0ACC2EP59_DIPCM</name>
<sequence length="107" mass="12069">MATVLKVLLCTFLISVCVRETYCIRAYLMKDVLAGTEQSDQMASSKESKQTPYPLATLEIQARKRLSSRFFNMFPRNVNIPPAGPSPIGDSVWETKDEQKAVEQTRP</sequence>
<dbReference type="Proteomes" id="UP001162992">
    <property type="component" value="Chromosome 1"/>
</dbReference>
<evidence type="ECO:0000313" key="2">
    <source>
        <dbReference type="Proteomes" id="UP001162992"/>
    </source>
</evidence>
<dbReference type="EMBL" id="CM055092">
    <property type="protein sequence ID" value="KAJ7568256.1"/>
    <property type="molecule type" value="Genomic_DNA"/>
</dbReference>
<proteinExistence type="predicted"/>
<organism evidence="1 2">
    <name type="scientific">Diphasiastrum complanatum</name>
    <name type="common">Issler's clubmoss</name>
    <name type="synonym">Lycopodium complanatum</name>
    <dbReference type="NCBI Taxonomy" id="34168"/>
    <lineage>
        <taxon>Eukaryota</taxon>
        <taxon>Viridiplantae</taxon>
        <taxon>Streptophyta</taxon>
        <taxon>Embryophyta</taxon>
        <taxon>Tracheophyta</taxon>
        <taxon>Lycopodiopsida</taxon>
        <taxon>Lycopodiales</taxon>
        <taxon>Lycopodiaceae</taxon>
        <taxon>Lycopodioideae</taxon>
        <taxon>Diphasiastrum</taxon>
    </lineage>
</organism>
<evidence type="ECO:0000313" key="1">
    <source>
        <dbReference type="EMBL" id="KAJ7568256.1"/>
    </source>
</evidence>
<accession>A0ACC2EP59</accession>
<keyword evidence="2" id="KW-1185">Reference proteome</keyword>